<keyword evidence="11" id="KW-1185">Reference proteome</keyword>
<keyword evidence="5 7" id="KW-0573">Peptidoglycan synthesis</keyword>
<dbReference type="SUPFAM" id="SSF141523">
    <property type="entry name" value="L,D-transpeptidase catalytic domain-like"/>
    <property type="match status" value="1"/>
</dbReference>
<feature type="signal peptide" evidence="8">
    <location>
        <begin position="1"/>
        <end position="28"/>
    </location>
</feature>
<evidence type="ECO:0000256" key="7">
    <source>
        <dbReference type="PROSITE-ProRule" id="PRU01373"/>
    </source>
</evidence>
<name>A0A7G9SGH4_9SPHN</name>
<evidence type="ECO:0000259" key="9">
    <source>
        <dbReference type="PROSITE" id="PS52029"/>
    </source>
</evidence>
<dbReference type="PANTHER" id="PTHR41533:SF1">
    <property type="entry name" value="L,D-TRANSPEPTIDASE YCBB-RELATED"/>
    <property type="match status" value="1"/>
</dbReference>
<feature type="domain" description="L,D-TPase catalytic" evidence="9">
    <location>
        <begin position="204"/>
        <end position="399"/>
    </location>
</feature>
<dbReference type="CDD" id="cd16913">
    <property type="entry name" value="YkuD_like"/>
    <property type="match status" value="1"/>
</dbReference>
<organism evidence="10 11">
    <name type="scientific">Sphingomonas lutea</name>
    <dbReference type="NCBI Taxonomy" id="1045317"/>
    <lineage>
        <taxon>Bacteria</taxon>
        <taxon>Pseudomonadati</taxon>
        <taxon>Pseudomonadota</taxon>
        <taxon>Alphaproteobacteria</taxon>
        <taxon>Sphingomonadales</taxon>
        <taxon>Sphingomonadaceae</taxon>
        <taxon>Sphingomonas</taxon>
    </lineage>
</organism>
<dbReference type="Pfam" id="PF20142">
    <property type="entry name" value="Scaffold"/>
    <property type="match status" value="1"/>
</dbReference>
<protein>
    <submittedName>
        <fullName evidence="10">L,D-transpeptidase family protein</fullName>
    </submittedName>
</protein>
<dbReference type="AlphaFoldDB" id="A0A7G9SGH4"/>
<reference evidence="10 11" key="1">
    <citation type="submission" date="2020-08" db="EMBL/GenBank/DDBJ databases">
        <title>Genome sequence of Sphingomonas lutea KCTC 23642T.</title>
        <authorList>
            <person name="Hyun D.-W."/>
            <person name="Bae J.-W."/>
        </authorList>
    </citation>
    <scope>NUCLEOTIDE SEQUENCE [LARGE SCALE GENOMIC DNA]</scope>
    <source>
        <strain evidence="10 11">KCTC 23642</strain>
    </source>
</reference>
<dbReference type="GO" id="GO:0071555">
    <property type="term" value="P:cell wall organization"/>
    <property type="evidence" value="ECO:0007669"/>
    <property type="project" value="UniProtKB-UniRule"/>
</dbReference>
<comment type="pathway">
    <text evidence="1 7">Cell wall biogenesis; peptidoglycan biosynthesis.</text>
</comment>
<dbReference type="GO" id="GO:0004180">
    <property type="term" value="F:carboxypeptidase activity"/>
    <property type="evidence" value="ECO:0007669"/>
    <property type="project" value="UniProtKB-ARBA"/>
</dbReference>
<feature type="active site" description="Nucleophile" evidence="7">
    <location>
        <position position="361"/>
    </location>
</feature>
<dbReference type="KEGG" id="slut:H9L13_09880"/>
<sequence length="441" mass="48338">MNMVKIARPFLVTAAALAVAAVPMIVPAAPAVAQKRGNSVEREVAAFYAARGGQLVWLTPTSGTAARDLLQLLATSQVEGLNPNRYNVRGITRALQSGGGQRADMMLSTAFVNYVRDTKRDPGIGIVYVDQELKPGAASASSLLSQAASAPSLSSYVQSLGWMNPIYGQLRQALASRLYRSERERQLLTLNLDRARVLPSGSQRYVVINNAAARLYMYENGRVVDSMRVVTGKPTPAAQTPMMNAFIRFAVLNPYWNSPPDITAHNLAPNVLKRGPAYLKEKGYEVMSDWSDNARVLSPASVNWRAVVAGQQEIRLRQKPGPANSMGRMKFMFPNSQGIWLHDTPLKEKIEDAARLQSNGCVRLEDAPRFARWLFGQNLKPAGARPEQKVALPTPVPLYITYLTAVPSGTSITYFDDFYGWDRARLGRVASNVSRSPSPSS</sequence>
<evidence type="ECO:0000256" key="3">
    <source>
        <dbReference type="ARBA" id="ARBA00022679"/>
    </source>
</evidence>
<evidence type="ECO:0000256" key="1">
    <source>
        <dbReference type="ARBA" id="ARBA00004752"/>
    </source>
</evidence>
<dbReference type="GO" id="GO:0009252">
    <property type="term" value="P:peptidoglycan biosynthetic process"/>
    <property type="evidence" value="ECO:0007669"/>
    <property type="project" value="UniProtKB-UniPathway"/>
</dbReference>
<dbReference type="InterPro" id="IPR045380">
    <property type="entry name" value="LD_TPept_scaffold_dom"/>
</dbReference>
<dbReference type="Gene3D" id="2.40.440.10">
    <property type="entry name" value="L,D-transpeptidase catalytic domain-like"/>
    <property type="match status" value="1"/>
</dbReference>
<evidence type="ECO:0000256" key="6">
    <source>
        <dbReference type="ARBA" id="ARBA00023316"/>
    </source>
</evidence>
<keyword evidence="8" id="KW-0732">Signal</keyword>
<keyword evidence="3" id="KW-0808">Transferase</keyword>
<dbReference type="GO" id="GO:0016740">
    <property type="term" value="F:transferase activity"/>
    <property type="evidence" value="ECO:0007669"/>
    <property type="project" value="UniProtKB-KW"/>
</dbReference>
<dbReference type="UniPathway" id="UPA00219"/>
<accession>A0A7G9SGH4</accession>
<keyword evidence="6 7" id="KW-0961">Cell wall biogenesis/degradation</keyword>
<dbReference type="PROSITE" id="PS52029">
    <property type="entry name" value="LD_TPASE"/>
    <property type="match status" value="1"/>
</dbReference>
<evidence type="ECO:0000256" key="4">
    <source>
        <dbReference type="ARBA" id="ARBA00022960"/>
    </source>
</evidence>
<dbReference type="InterPro" id="IPR005490">
    <property type="entry name" value="LD_TPept_cat_dom"/>
</dbReference>
<dbReference type="InterPro" id="IPR052905">
    <property type="entry name" value="LD-transpeptidase_YkuD-like"/>
</dbReference>
<dbReference type="GO" id="GO:0008360">
    <property type="term" value="P:regulation of cell shape"/>
    <property type="evidence" value="ECO:0007669"/>
    <property type="project" value="UniProtKB-UniRule"/>
</dbReference>
<evidence type="ECO:0000256" key="2">
    <source>
        <dbReference type="ARBA" id="ARBA00005992"/>
    </source>
</evidence>
<comment type="similarity">
    <text evidence="2">Belongs to the YkuD family.</text>
</comment>
<dbReference type="InterPro" id="IPR038063">
    <property type="entry name" value="Transpep_catalytic_dom"/>
</dbReference>
<evidence type="ECO:0000313" key="10">
    <source>
        <dbReference type="EMBL" id="QNN66949.1"/>
    </source>
</evidence>
<proteinExistence type="inferred from homology"/>
<feature type="chain" id="PRO_5028983984" evidence="8">
    <location>
        <begin position="29"/>
        <end position="441"/>
    </location>
</feature>
<evidence type="ECO:0000256" key="8">
    <source>
        <dbReference type="SAM" id="SignalP"/>
    </source>
</evidence>
<evidence type="ECO:0000313" key="11">
    <source>
        <dbReference type="Proteomes" id="UP000515971"/>
    </source>
</evidence>
<dbReference type="Pfam" id="PF03734">
    <property type="entry name" value="YkuD"/>
    <property type="match status" value="1"/>
</dbReference>
<feature type="active site" description="Proton donor/acceptor" evidence="7">
    <location>
        <position position="342"/>
    </location>
</feature>
<dbReference type="Proteomes" id="UP000515971">
    <property type="component" value="Chromosome"/>
</dbReference>
<dbReference type="RefSeq" id="WP_187537541.1">
    <property type="nucleotide sequence ID" value="NZ_BAABJT010000001.1"/>
</dbReference>
<evidence type="ECO:0000256" key="5">
    <source>
        <dbReference type="ARBA" id="ARBA00022984"/>
    </source>
</evidence>
<keyword evidence="4 7" id="KW-0133">Cell shape</keyword>
<dbReference type="PANTHER" id="PTHR41533">
    <property type="entry name" value="L,D-TRANSPEPTIDASE HI_1667-RELATED"/>
    <property type="match status" value="1"/>
</dbReference>
<dbReference type="EMBL" id="CP060718">
    <property type="protein sequence ID" value="QNN66949.1"/>
    <property type="molecule type" value="Genomic_DNA"/>
</dbReference>
<gene>
    <name evidence="10" type="ORF">H9L13_09880</name>
</gene>